<gene>
    <name evidence="1" type="ORF">C7435_0490</name>
</gene>
<name>A0A495DM87_9PROT</name>
<dbReference type="EMBL" id="RBIM01000001">
    <property type="protein sequence ID" value="RKR04047.1"/>
    <property type="molecule type" value="Genomic_DNA"/>
</dbReference>
<reference evidence="1 2" key="1">
    <citation type="submission" date="2018-10" db="EMBL/GenBank/DDBJ databases">
        <title>Genomic Encyclopedia of Type Strains, Phase IV (KMG-IV): sequencing the most valuable type-strain genomes for metagenomic binning, comparative biology and taxonomic classification.</title>
        <authorList>
            <person name="Goeker M."/>
        </authorList>
    </citation>
    <scope>NUCLEOTIDE SEQUENCE [LARGE SCALE GENOMIC DNA]</scope>
    <source>
        <strain evidence="1 2">DSM 4734</strain>
    </source>
</reference>
<dbReference type="OrthoDB" id="1188513at2"/>
<evidence type="ECO:0008006" key="3">
    <source>
        <dbReference type="Google" id="ProtNLM"/>
    </source>
</evidence>
<accession>A0A495DM87</accession>
<organism evidence="1 2">
    <name type="scientific">Maricaulis maris</name>
    <dbReference type="NCBI Taxonomy" id="74318"/>
    <lineage>
        <taxon>Bacteria</taxon>
        <taxon>Pseudomonadati</taxon>
        <taxon>Pseudomonadota</taxon>
        <taxon>Alphaproteobacteria</taxon>
        <taxon>Maricaulales</taxon>
        <taxon>Maricaulaceae</taxon>
        <taxon>Maricaulis</taxon>
    </lineage>
</organism>
<dbReference type="Proteomes" id="UP000273675">
    <property type="component" value="Unassembled WGS sequence"/>
</dbReference>
<dbReference type="AlphaFoldDB" id="A0A495DM87"/>
<sequence>MRSLMRTLKSLIMPLLVLAAVIFGASTALSQGWDVGGSIGAEARIFPDDPAFAGQEDGVQTSIILEGDFRWRSADRRHQIVLVPWARLDAVDDARSHADLREGFYRFVGDELTVEAGLIKVFWGVTESRHLVDIINQTDGVEDSDGEDKLGQPAIRLTRQTGWGRLEAYLLPGFRERTFPGIEGRLRGPLIVDTDAPLYEHADEERHVDIAARWSHYLGDWDLGLAAFHGTSREPGFVPSADGQSLRPVYNIISQLSADVQLTRGAWLWKGEAIVREGQGDTFAAFTGGLEYTFYGVTASGADFGVLVEYHSDGRDSDPSVAPPTSFDNDVFLGGRFAFNDMNDTSLLGGAVIDVENGSSAVLIEAERRLGTHIFVEIEGRFTVNVDPADALAVVQDDDAITLRITRHF</sequence>
<protein>
    <recommendedName>
        <fullName evidence="3">Porin</fullName>
    </recommendedName>
</protein>
<comment type="caution">
    <text evidence="1">The sequence shown here is derived from an EMBL/GenBank/DDBJ whole genome shotgun (WGS) entry which is preliminary data.</text>
</comment>
<evidence type="ECO:0000313" key="1">
    <source>
        <dbReference type="EMBL" id="RKR04047.1"/>
    </source>
</evidence>
<proteinExistence type="predicted"/>
<evidence type="ECO:0000313" key="2">
    <source>
        <dbReference type="Proteomes" id="UP000273675"/>
    </source>
</evidence>